<proteinExistence type="inferred from homology"/>
<dbReference type="PROSITE" id="PS51257">
    <property type="entry name" value="PROKAR_LIPOPROTEIN"/>
    <property type="match status" value="1"/>
</dbReference>
<dbReference type="EMBL" id="CP063982">
    <property type="protein sequence ID" value="UOD50202.1"/>
    <property type="molecule type" value="Genomic_DNA"/>
</dbReference>
<dbReference type="Pfam" id="PF02321">
    <property type="entry name" value="OEP"/>
    <property type="match status" value="2"/>
</dbReference>
<dbReference type="SUPFAM" id="SSF56954">
    <property type="entry name" value="Outer membrane efflux proteins (OEP)"/>
    <property type="match status" value="1"/>
</dbReference>
<protein>
    <submittedName>
        <fullName evidence="4">Efflux transporter outer membrane subunit</fullName>
    </submittedName>
</protein>
<comment type="similarity">
    <text evidence="1 2">Belongs to the outer membrane factor (OMF) (TC 1.B.17) family.</text>
</comment>
<dbReference type="Gene3D" id="2.20.200.10">
    <property type="entry name" value="Outer membrane efflux proteins (OEP)"/>
    <property type="match status" value="1"/>
</dbReference>
<keyword evidence="2" id="KW-0732">Signal</keyword>
<keyword evidence="2" id="KW-0472">Membrane</keyword>
<evidence type="ECO:0000256" key="2">
    <source>
        <dbReference type="RuleBase" id="RU362097"/>
    </source>
</evidence>
<dbReference type="InterPro" id="IPR003423">
    <property type="entry name" value="OMP_efflux"/>
</dbReference>
<sequence length="491" mass="52463">MSNCTGRSARLIPLFLSVVLAACTVGPDYQRPEVSLGTAFEQLQDNPGWMPAKPGTPAIGQQWWQIFNDNVLNGLMATLNAQNLSIEQAQAQYDQALTSVRSANAALYPTLGLNADLVRADAPILLPGSPVVAGGSGAYTEYDASLGLSWEIDLWGGIRRGVESAQASAQASAADLAGAKLSAQAALASTYFQVRVLDVQADLLDRTVTSYERSLRMTESLQKAGLTDKGDVAVAQTQLDTARAQRLDLQWRRAQLENAIAVLLGEAPSSFELAVKVDLSVQPPQIPVGVPSALLQRRPDIAAAERRTAAANARIGVATAAWFPDLTISASGGYRSRQFTQWFNAPAQFWALGPALAMAIFDGGRRQAQIEDAQAGFRAQAASYRLTSLRALQEVEDALVQLRVLAQVQQVQASAVAAARESLRIRRNQYEKGLVDYLSVALLETTLLNNERNAIGVMGDRLSASVKLVTALGGGWSVDQMSNTSNAVSAP</sequence>
<dbReference type="InterPro" id="IPR010131">
    <property type="entry name" value="MdtP/NodT-like"/>
</dbReference>
<feature type="signal peptide" evidence="2">
    <location>
        <begin position="1"/>
        <end position="21"/>
    </location>
</feature>
<keyword evidence="2" id="KW-0449">Lipoprotein</keyword>
<dbReference type="RefSeq" id="WP_243478600.1">
    <property type="nucleotide sequence ID" value="NZ_CP063982.1"/>
</dbReference>
<dbReference type="Proteomes" id="UP000831607">
    <property type="component" value="Chromosome"/>
</dbReference>
<comment type="subcellular location">
    <subcellularLocation>
        <location evidence="2">Cell membrane</location>
        <topology evidence="2">Lipid-anchor</topology>
    </subcellularLocation>
</comment>
<keyword evidence="2" id="KW-0564">Palmitate</keyword>
<accession>A0ABY4AIV4</accession>
<evidence type="ECO:0000256" key="1">
    <source>
        <dbReference type="ARBA" id="ARBA00007613"/>
    </source>
</evidence>
<keyword evidence="2" id="KW-1134">Transmembrane beta strand</keyword>
<dbReference type="PANTHER" id="PTHR30203">
    <property type="entry name" value="OUTER MEMBRANE CATION EFFLUX PROTEIN"/>
    <property type="match status" value="1"/>
</dbReference>
<dbReference type="NCBIfam" id="TIGR01845">
    <property type="entry name" value="outer_NodT"/>
    <property type="match status" value="1"/>
</dbReference>
<dbReference type="PANTHER" id="PTHR30203:SF33">
    <property type="entry name" value="BLR4455 PROTEIN"/>
    <property type="match status" value="1"/>
</dbReference>
<dbReference type="Gene3D" id="1.20.1600.10">
    <property type="entry name" value="Outer membrane efflux proteins (OEP)"/>
    <property type="match status" value="1"/>
</dbReference>
<feature type="chain" id="PRO_5044998248" evidence="2">
    <location>
        <begin position="22"/>
        <end position="491"/>
    </location>
</feature>
<evidence type="ECO:0000256" key="3">
    <source>
        <dbReference type="SAM" id="Coils"/>
    </source>
</evidence>
<organism evidence="4 5">
    <name type="scientific">Orrella daihaiensis</name>
    <dbReference type="NCBI Taxonomy" id="2782176"/>
    <lineage>
        <taxon>Bacteria</taxon>
        <taxon>Pseudomonadati</taxon>
        <taxon>Pseudomonadota</taxon>
        <taxon>Betaproteobacteria</taxon>
        <taxon>Burkholderiales</taxon>
        <taxon>Alcaligenaceae</taxon>
        <taxon>Orrella</taxon>
    </lineage>
</organism>
<evidence type="ECO:0000313" key="5">
    <source>
        <dbReference type="Proteomes" id="UP000831607"/>
    </source>
</evidence>
<gene>
    <name evidence="4" type="ORF">DHf2319_12300</name>
</gene>
<name>A0ABY4AIV4_9BURK</name>
<evidence type="ECO:0000313" key="4">
    <source>
        <dbReference type="EMBL" id="UOD50202.1"/>
    </source>
</evidence>
<reference evidence="4 5" key="1">
    <citation type="submission" date="2020-11" db="EMBL/GenBank/DDBJ databases">
        <title>Algicoccus daihaiensis sp.nov., isolated from Daihai Lake in Inner Mongolia.</title>
        <authorList>
            <person name="Kai J."/>
        </authorList>
    </citation>
    <scope>NUCLEOTIDE SEQUENCE [LARGE SCALE GENOMIC DNA]</scope>
    <source>
        <strain evidence="5">f23</strain>
    </source>
</reference>
<keyword evidence="5" id="KW-1185">Reference proteome</keyword>
<keyword evidence="2" id="KW-0812">Transmembrane</keyword>
<keyword evidence="3" id="KW-0175">Coiled coil</keyword>
<feature type="coiled-coil region" evidence="3">
    <location>
        <begin position="72"/>
        <end position="106"/>
    </location>
</feature>